<dbReference type="EMBL" id="MU128909">
    <property type="protein sequence ID" value="KAF9521209.1"/>
    <property type="molecule type" value="Genomic_DNA"/>
</dbReference>
<keyword evidence="2" id="KW-1185">Reference proteome</keyword>
<comment type="caution">
    <text evidence="1">The sequence shown here is derived from an EMBL/GenBank/DDBJ whole genome shotgun (WGS) entry which is preliminary data.</text>
</comment>
<organism evidence="1 2">
    <name type="scientific">Hydnum rufescens UP504</name>
    <dbReference type="NCBI Taxonomy" id="1448309"/>
    <lineage>
        <taxon>Eukaryota</taxon>
        <taxon>Fungi</taxon>
        <taxon>Dikarya</taxon>
        <taxon>Basidiomycota</taxon>
        <taxon>Agaricomycotina</taxon>
        <taxon>Agaricomycetes</taxon>
        <taxon>Cantharellales</taxon>
        <taxon>Hydnaceae</taxon>
        <taxon>Hydnum</taxon>
    </lineage>
</organism>
<evidence type="ECO:0000313" key="2">
    <source>
        <dbReference type="Proteomes" id="UP000886523"/>
    </source>
</evidence>
<gene>
    <name evidence="1" type="ORF">BS47DRAFT_1335331</name>
</gene>
<accession>A0A9P6BBA2</accession>
<dbReference type="AlphaFoldDB" id="A0A9P6BBA2"/>
<name>A0A9P6BBA2_9AGAM</name>
<protein>
    <submittedName>
        <fullName evidence="1">Uncharacterized protein</fullName>
    </submittedName>
</protein>
<dbReference type="Proteomes" id="UP000886523">
    <property type="component" value="Unassembled WGS sequence"/>
</dbReference>
<proteinExistence type="predicted"/>
<sequence length="436" mass="49737">MYGYENGHREEEGVLSTTASRQERFQQLMTRWETLDWLESRIRIPRCSSYELAGGIYALSDTETLTCVELPSRARQTPARTWRHVNFEFPVSDFTFDPIQDLLVILELKELDGFDYEGEGQPPFKPILHLRTLSRNARHPQAQNPILFPDCHAFHGFVHLRIMGNSLGILCQSADDLPTWLTIWNWCTSELLSNMELATNIDSFLFMGPMTVLLPRRRGESEAISVFEISDKDTPAREVASVLLPPCRLGFAFTLNLSSDPPLDQIPPGRVPFYLSDNRVIRIECLLTPGHPTEGIVVDFFDLLVPMSMFQRLKRCNPYGPPIVLPWIHWGPEHTRLLSTPHNDFECFVHGSRYVVLGDAHRHSPTSKNGSDVRFVDRSEHSACRFSTTLPYRITRRKLGSPIRGHNEGAMIDDEHVLLVDEVDGEDDAELVILTM</sequence>
<evidence type="ECO:0000313" key="1">
    <source>
        <dbReference type="EMBL" id="KAF9521209.1"/>
    </source>
</evidence>
<dbReference type="OrthoDB" id="2745718at2759"/>
<reference evidence="1" key="1">
    <citation type="journal article" date="2020" name="Nat. Commun.">
        <title>Large-scale genome sequencing of mycorrhizal fungi provides insights into the early evolution of symbiotic traits.</title>
        <authorList>
            <person name="Miyauchi S."/>
            <person name="Kiss E."/>
            <person name="Kuo A."/>
            <person name="Drula E."/>
            <person name="Kohler A."/>
            <person name="Sanchez-Garcia M."/>
            <person name="Morin E."/>
            <person name="Andreopoulos B."/>
            <person name="Barry K.W."/>
            <person name="Bonito G."/>
            <person name="Buee M."/>
            <person name="Carver A."/>
            <person name="Chen C."/>
            <person name="Cichocki N."/>
            <person name="Clum A."/>
            <person name="Culley D."/>
            <person name="Crous P.W."/>
            <person name="Fauchery L."/>
            <person name="Girlanda M."/>
            <person name="Hayes R.D."/>
            <person name="Keri Z."/>
            <person name="LaButti K."/>
            <person name="Lipzen A."/>
            <person name="Lombard V."/>
            <person name="Magnuson J."/>
            <person name="Maillard F."/>
            <person name="Murat C."/>
            <person name="Nolan M."/>
            <person name="Ohm R.A."/>
            <person name="Pangilinan J."/>
            <person name="Pereira M.F."/>
            <person name="Perotto S."/>
            <person name="Peter M."/>
            <person name="Pfister S."/>
            <person name="Riley R."/>
            <person name="Sitrit Y."/>
            <person name="Stielow J.B."/>
            <person name="Szollosi G."/>
            <person name="Zifcakova L."/>
            <person name="Stursova M."/>
            <person name="Spatafora J.W."/>
            <person name="Tedersoo L."/>
            <person name="Vaario L.M."/>
            <person name="Yamada A."/>
            <person name="Yan M."/>
            <person name="Wang P."/>
            <person name="Xu J."/>
            <person name="Bruns T."/>
            <person name="Baldrian P."/>
            <person name="Vilgalys R."/>
            <person name="Dunand C."/>
            <person name="Henrissat B."/>
            <person name="Grigoriev I.V."/>
            <person name="Hibbett D."/>
            <person name="Nagy L.G."/>
            <person name="Martin F.M."/>
        </authorList>
    </citation>
    <scope>NUCLEOTIDE SEQUENCE</scope>
    <source>
        <strain evidence="1">UP504</strain>
    </source>
</reference>